<evidence type="ECO:0000313" key="3">
    <source>
        <dbReference type="Proteomes" id="UP000518300"/>
    </source>
</evidence>
<dbReference type="AlphaFoldDB" id="A0A848LEL1"/>
<proteinExistence type="predicted"/>
<organism evidence="2 3">
    <name type="scientific">Pyxidicoccus fallax</name>
    <dbReference type="NCBI Taxonomy" id="394095"/>
    <lineage>
        <taxon>Bacteria</taxon>
        <taxon>Pseudomonadati</taxon>
        <taxon>Myxococcota</taxon>
        <taxon>Myxococcia</taxon>
        <taxon>Myxococcales</taxon>
        <taxon>Cystobacterineae</taxon>
        <taxon>Myxococcaceae</taxon>
        <taxon>Pyxidicoccus</taxon>
    </lineage>
</organism>
<keyword evidence="3" id="KW-1185">Reference proteome</keyword>
<feature type="region of interest" description="Disordered" evidence="1">
    <location>
        <begin position="220"/>
        <end position="261"/>
    </location>
</feature>
<dbReference type="Proteomes" id="UP000518300">
    <property type="component" value="Unassembled WGS sequence"/>
</dbReference>
<accession>A0A848LEL1</accession>
<gene>
    <name evidence="2" type="ORF">HG543_20210</name>
</gene>
<feature type="compositionally biased region" description="Basic and acidic residues" evidence="1">
    <location>
        <begin position="220"/>
        <end position="230"/>
    </location>
</feature>
<evidence type="ECO:0000256" key="1">
    <source>
        <dbReference type="SAM" id="MobiDB-lite"/>
    </source>
</evidence>
<evidence type="ECO:0000313" key="2">
    <source>
        <dbReference type="EMBL" id="NMO17167.1"/>
    </source>
</evidence>
<reference evidence="2 3" key="1">
    <citation type="submission" date="2020-04" db="EMBL/GenBank/DDBJ databases">
        <title>Draft genome of Pyxidicoccus fallax type strain.</title>
        <authorList>
            <person name="Whitworth D.E."/>
        </authorList>
    </citation>
    <scope>NUCLEOTIDE SEQUENCE [LARGE SCALE GENOMIC DNA]</scope>
    <source>
        <strain evidence="2 3">DSM 14698</strain>
    </source>
</reference>
<comment type="caution">
    <text evidence="2">The sequence shown here is derived from an EMBL/GenBank/DDBJ whole genome shotgun (WGS) entry which is preliminary data.</text>
</comment>
<feature type="compositionally biased region" description="Acidic residues" evidence="1">
    <location>
        <begin position="244"/>
        <end position="261"/>
    </location>
</feature>
<dbReference type="RefSeq" id="WP_169346451.1">
    <property type="nucleotide sequence ID" value="NZ_JABJTR010000640.1"/>
</dbReference>
<sequence length="347" mass="37019">MTPTCVEHGHRRGASRRAGLCLSVLLVLGAGCAPREESPASAPPGMSARTEDTAQALETGNGLTVNGLSFNGLSFNGLSFNGLSFNGLSSSAFASWFALDPALANSVMRYVVHCAVPAGEARTYTDARTGTQYTWTGGLGLAPGWAGGASATLREQQVVSACLAAHANKYGQHVPISVLGRGADAHVIPVTEDELKTYKWRESCFFGNLFNGEGAFVGRDKGRLKPRESSSRACSVVASRGDKQDEEASESEDEDSIAQDPAEDVELNRRRCTPLVYVGRCAHHCEPDASKTFYASCTYQGVTYQPLTTRLDKRNLYKCGDGICQPTEACGEKNDYLSCKDDCGTCG</sequence>
<name>A0A848LEL1_9BACT</name>
<dbReference type="EMBL" id="JABBJJ010000090">
    <property type="protein sequence ID" value="NMO17167.1"/>
    <property type="molecule type" value="Genomic_DNA"/>
</dbReference>
<protein>
    <submittedName>
        <fullName evidence="2">Uncharacterized protein</fullName>
    </submittedName>
</protein>